<dbReference type="SUPFAM" id="SSF52129">
    <property type="entry name" value="Caspase-like"/>
    <property type="match status" value="1"/>
</dbReference>
<feature type="repeat" description="TPR" evidence="5">
    <location>
        <begin position="827"/>
        <end position="860"/>
    </location>
</feature>
<dbReference type="SUPFAM" id="SSF48452">
    <property type="entry name" value="TPR-like"/>
    <property type="match status" value="1"/>
</dbReference>
<protein>
    <submittedName>
        <fullName evidence="7">Polysaccharide deacetylase</fullName>
    </submittedName>
</protein>
<evidence type="ECO:0000256" key="1">
    <source>
        <dbReference type="ARBA" id="ARBA00022723"/>
    </source>
</evidence>
<dbReference type="InterPro" id="IPR002509">
    <property type="entry name" value="NODB_dom"/>
</dbReference>
<dbReference type="RefSeq" id="WP_188566945.1">
    <property type="nucleotide sequence ID" value="NZ_BMED01000003.1"/>
</dbReference>
<dbReference type="Gene3D" id="3.20.20.370">
    <property type="entry name" value="Glycoside hydrolase/deacetylase"/>
    <property type="match status" value="1"/>
</dbReference>
<keyword evidence="2" id="KW-0732">Signal</keyword>
<dbReference type="GO" id="GO:0016810">
    <property type="term" value="F:hydrolase activity, acting on carbon-nitrogen (but not peptide) bonds"/>
    <property type="evidence" value="ECO:0007669"/>
    <property type="project" value="InterPro"/>
</dbReference>
<gene>
    <name evidence="7" type="ORF">GCM10011396_30300</name>
</gene>
<evidence type="ECO:0000259" key="6">
    <source>
        <dbReference type="PROSITE" id="PS51677"/>
    </source>
</evidence>
<reference evidence="7" key="1">
    <citation type="journal article" date="2014" name="Int. J. Syst. Evol. Microbiol.">
        <title>Complete genome sequence of Corynebacterium casei LMG S-19264T (=DSM 44701T), isolated from a smear-ripened cheese.</title>
        <authorList>
            <consortium name="US DOE Joint Genome Institute (JGI-PGF)"/>
            <person name="Walter F."/>
            <person name="Albersmeier A."/>
            <person name="Kalinowski J."/>
            <person name="Ruckert C."/>
        </authorList>
    </citation>
    <scope>NUCLEOTIDE SEQUENCE</scope>
    <source>
        <strain evidence="7">CGMCC 1.10998</strain>
    </source>
</reference>
<comment type="caution">
    <text evidence="7">The sequence shown here is derived from an EMBL/GenBank/DDBJ whole genome shotgun (WGS) entry which is preliminary data.</text>
</comment>
<evidence type="ECO:0000313" key="8">
    <source>
        <dbReference type="Proteomes" id="UP000637423"/>
    </source>
</evidence>
<dbReference type="SUPFAM" id="SSF88713">
    <property type="entry name" value="Glycoside hydrolase/deacetylase"/>
    <property type="match status" value="1"/>
</dbReference>
<dbReference type="PROSITE" id="PS50293">
    <property type="entry name" value="TPR_REGION"/>
    <property type="match status" value="1"/>
</dbReference>
<dbReference type="Pfam" id="PF00656">
    <property type="entry name" value="Peptidase_C14"/>
    <property type="match status" value="1"/>
</dbReference>
<dbReference type="GO" id="GO:0006508">
    <property type="term" value="P:proteolysis"/>
    <property type="evidence" value="ECO:0007669"/>
    <property type="project" value="InterPro"/>
</dbReference>
<dbReference type="GO" id="GO:0004197">
    <property type="term" value="F:cysteine-type endopeptidase activity"/>
    <property type="evidence" value="ECO:0007669"/>
    <property type="project" value="InterPro"/>
</dbReference>
<evidence type="ECO:0000256" key="4">
    <source>
        <dbReference type="ARBA" id="ARBA00023277"/>
    </source>
</evidence>
<dbReference type="EMBL" id="BMED01000003">
    <property type="protein sequence ID" value="GGC81034.1"/>
    <property type="molecule type" value="Genomic_DNA"/>
</dbReference>
<dbReference type="Proteomes" id="UP000637423">
    <property type="component" value="Unassembled WGS sequence"/>
</dbReference>
<evidence type="ECO:0000256" key="3">
    <source>
        <dbReference type="ARBA" id="ARBA00022801"/>
    </source>
</evidence>
<evidence type="ECO:0000256" key="5">
    <source>
        <dbReference type="PROSITE-ProRule" id="PRU00339"/>
    </source>
</evidence>
<dbReference type="SMART" id="SM00028">
    <property type="entry name" value="TPR"/>
    <property type="match status" value="3"/>
</dbReference>
<feature type="repeat" description="TPR" evidence="5">
    <location>
        <begin position="861"/>
        <end position="894"/>
    </location>
</feature>
<dbReference type="PANTHER" id="PTHR46471:SF2">
    <property type="entry name" value="CHITIN DEACETYLASE-RELATED"/>
    <property type="match status" value="1"/>
</dbReference>
<dbReference type="Gene3D" id="3.40.50.1460">
    <property type="match status" value="1"/>
</dbReference>
<proteinExistence type="predicted"/>
<keyword evidence="8" id="KW-1185">Reference proteome</keyword>
<accession>A0A916UPR7</accession>
<sequence length="908" mass="99589">MNYRRPLIAAIALSLVAAAGFLVYKKSDAGKNTDPSSGNPAESSAPIAAVSAEILNGPEQLLAAYRKIIVLLADEKNLSSKEKAAANQVGQSLFHENLARLEKINEQQRQLQTQPVAQREASYDALLAYIESGKDLYDADRLAFREVLLSLQKQVAVEQTLPAIKVHKRISEDLTALDDIEKQYDQELKDIFSRFDSRAIQPKRERWDDYLAHLRGIYTREQIMKDYGVIVPYVPTAEVAAQDAKENKEASKSSEIFGNGLPPKTVVLSFDDGPHPRYTAEIAAILKQYNVPAVFFEVGKNIGNVNAQGKESLGNNAKISRDLLAAGYALGNHSYSHALLSKQTGNSLHDEITQTDQLLKAVDAKRSPLFRFPYGARNKEGMELLSSLGLRSVMWNIDSLDWADPVPSSIADRVLSSVSKEQRGIILFHDIHERSIKALPLVLDKLIADGYSFAGWDGKEFTVSKDNKPSTEKTSVSTGYQNSWAVVIGINDYAKWPKLQYAVQDAKAIRDTLVNRFGFSSDKVLTLSNGEATRNNIMALFHDKLAHAQLKKDDRVFVFFAGHGATRKLSSGRNLGYIIPVDSDPDQLASDAIPMTDLQNIAESLNAKHVLFVMDACYSGLGLTRGGGSSNFLRENAKRMGRQMLTAGGADQMVADGGPNGHSIFTWTLLQALSGKADLNGDGMITATELAAYIAPAVSSVSQQTPAFGSLPGSEGGEFVFELPTETEFLSAQTSQLPADAIAMNTKLDNGRKAEVAENSGSSGGTITIKNLQGEEQKIATPKQADASTRQLAQRANDKGLQLYKEKQYQEAEKAFTEALKYRPDFGLAANNLGFVYYKQEKYAEAARWFENTLQIDASRAIAYLNLGDARAHLGETEKAKKAYNSFLELAPNNPNVPYVREQLKKLG</sequence>
<feature type="domain" description="NodB homology" evidence="6">
    <location>
        <begin position="264"/>
        <end position="454"/>
    </location>
</feature>
<dbReference type="InterPro" id="IPR011990">
    <property type="entry name" value="TPR-like_helical_dom_sf"/>
</dbReference>
<dbReference type="Pfam" id="PF13424">
    <property type="entry name" value="TPR_12"/>
    <property type="match status" value="1"/>
</dbReference>
<organism evidence="7 8">
    <name type="scientific">Undibacterium terreum</name>
    <dbReference type="NCBI Taxonomy" id="1224302"/>
    <lineage>
        <taxon>Bacteria</taxon>
        <taxon>Pseudomonadati</taxon>
        <taxon>Pseudomonadota</taxon>
        <taxon>Betaproteobacteria</taxon>
        <taxon>Burkholderiales</taxon>
        <taxon>Oxalobacteraceae</taxon>
        <taxon>Undibacterium</taxon>
    </lineage>
</organism>
<dbReference type="GO" id="GO:0046872">
    <property type="term" value="F:metal ion binding"/>
    <property type="evidence" value="ECO:0007669"/>
    <property type="project" value="UniProtKB-KW"/>
</dbReference>
<dbReference type="InterPro" id="IPR029030">
    <property type="entry name" value="Caspase-like_dom_sf"/>
</dbReference>
<name>A0A916UPR7_9BURK</name>
<dbReference type="Pfam" id="PF01522">
    <property type="entry name" value="Polysacc_deac_1"/>
    <property type="match status" value="1"/>
</dbReference>
<reference evidence="7" key="2">
    <citation type="submission" date="2020-09" db="EMBL/GenBank/DDBJ databases">
        <authorList>
            <person name="Sun Q."/>
            <person name="Zhou Y."/>
        </authorList>
    </citation>
    <scope>NUCLEOTIDE SEQUENCE</scope>
    <source>
        <strain evidence="7">CGMCC 1.10998</strain>
    </source>
</reference>
<dbReference type="AlphaFoldDB" id="A0A916UPR7"/>
<dbReference type="PROSITE" id="PS00018">
    <property type="entry name" value="EF_HAND_1"/>
    <property type="match status" value="1"/>
</dbReference>
<keyword evidence="4" id="KW-0119">Carbohydrate metabolism</keyword>
<dbReference type="InterPro" id="IPR011330">
    <property type="entry name" value="Glyco_hydro/deAcase_b/a-brl"/>
</dbReference>
<keyword evidence="5" id="KW-0802">TPR repeat</keyword>
<dbReference type="GO" id="GO:0005975">
    <property type="term" value="P:carbohydrate metabolic process"/>
    <property type="evidence" value="ECO:0007669"/>
    <property type="project" value="InterPro"/>
</dbReference>
<dbReference type="InterPro" id="IPR018247">
    <property type="entry name" value="EF_Hand_1_Ca_BS"/>
</dbReference>
<dbReference type="InterPro" id="IPR019734">
    <property type="entry name" value="TPR_rpt"/>
</dbReference>
<feature type="repeat" description="TPR" evidence="5">
    <location>
        <begin position="793"/>
        <end position="826"/>
    </location>
</feature>
<keyword evidence="3" id="KW-0378">Hydrolase</keyword>
<dbReference type="PROSITE" id="PS50005">
    <property type="entry name" value="TPR"/>
    <property type="match status" value="3"/>
</dbReference>
<keyword evidence="1" id="KW-0479">Metal-binding</keyword>
<dbReference type="Gene3D" id="1.25.40.10">
    <property type="entry name" value="Tetratricopeptide repeat domain"/>
    <property type="match status" value="1"/>
</dbReference>
<dbReference type="InterPro" id="IPR011600">
    <property type="entry name" value="Pept_C14_caspase"/>
</dbReference>
<dbReference type="PANTHER" id="PTHR46471">
    <property type="entry name" value="CHITIN DEACETYLASE"/>
    <property type="match status" value="1"/>
</dbReference>
<dbReference type="PROSITE" id="PS51677">
    <property type="entry name" value="NODB"/>
    <property type="match status" value="1"/>
</dbReference>
<evidence type="ECO:0000256" key="2">
    <source>
        <dbReference type="ARBA" id="ARBA00022729"/>
    </source>
</evidence>
<evidence type="ECO:0000313" key="7">
    <source>
        <dbReference type="EMBL" id="GGC81034.1"/>
    </source>
</evidence>
<dbReference type="CDD" id="cd10917">
    <property type="entry name" value="CE4_NodB_like_6s_7s"/>
    <property type="match status" value="1"/>
</dbReference>